<protein>
    <recommendedName>
        <fullName evidence="7">GRF-type domain-containing protein</fullName>
    </recommendedName>
</protein>
<comment type="caution">
    <text evidence="8">The sequence shown here is derived from an EMBL/GenBank/DDBJ whole genome shotgun (WGS) entry which is preliminary data.</text>
</comment>
<dbReference type="PANTHER" id="PTHR45766:SF6">
    <property type="entry name" value="SWI_SNF-RELATED MATRIX-ASSOCIATED ACTIN-DEPENDENT REGULATOR OF CHROMATIN SUBFAMILY A-LIKE PROTEIN 1"/>
    <property type="match status" value="1"/>
</dbReference>
<proteinExistence type="predicted"/>
<feature type="domain" description="GRF-type" evidence="7">
    <location>
        <begin position="7"/>
        <end position="46"/>
    </location>
</feature>
<feature type="compositionally biased region" description="Acidic residues" evidence="6">
    <location>
        <begin position="321"/>
        <end position="332"/>
    </location>
</feature>
<accession>A0AAD5P6S4</accession>
<organism evidence="8 9">
    <name type="scientific">Phascolomyces articulosus</name>
    <dbReference type="NCBI Taxonomy" id="60185"/>
    <lineage>
        <taxon>Eukaryota</taxon>
        <taxon>Fungi</taxon>
        <taxon>Fungi incertae sedis</taxon>
        <taxon>Mucoromycota</taxon>
        <taxon>Mucoromycotina</taxon>
        <taxon>Mucoromycetes</taxon>
        <taxon>Mucorales</taxon>
        <taxon>Lichtheimiaceae</taxon>
        <taxon>Phascolomyces</taxon>
    </lineage>
</organism>
<dbReference type="InterPro" id="IPR038718">
    <property type="entry name" value="SNF2-like_sf"/>
</dbReference>
<dbReference type="GO" id="GO:0006281">
    <property type="term" value="P:DNA repair"/>
    <property type="evidence" value="ECO:0007669"/>
    <property type="project" value="TreeGrafter"/>
</dbReference>
<dbReference type="AlphaFoldDB" id="A0AAD5P6S4"/>
<sequence length="486" mass="56534">MTVAPKCRCGRVSLSLEVKKPGPNRGKWFWRCPTQSCGYFQWDTSASKFTVHPTSAYALAEHFTRTSPFAKKPIALNTQFFTDNDNDPNKDKTEIEFCLHSPTEISIRADHNPTLLPALQKMENSTWNDDLQRWMLPATAQAYARSLQQITVAPNLNLHVIRLSNALKQVLREKTGLSDFSADMLETDVEEAIYQIRESALWKALKPFQQQGVRCALKRQGRLLLADEVGKEMQALAITLTYKEDWPVLIICPKGMESEWLDRVVTWLPILKQDVHITKSKANVLGKSRKRKDTRHKGLSIDSRQKKKQRQSTYLRPNNVTDDDDEDEEEGEENHYPEENDGLPLFSHHTVYIINNELANRFSKELLERHFRVIICDQTQDYLKFRPKTRSQSFIPTLQNCRRLILLCEEFNLEKPFQLYTQLTCVRHDLFPDIKRFGVNYCNAVQNVFGWDYSGTKNRVELQYIVDNAIWLKRTKKEIKDQLPVI</sequence>
<keyword evidence="2 5" id="KW-0863">Zinc-finger</keyword>
<dbReference type="InterPro" id="IPR010666">
    <property type="entry name" value="Znf_GRF"/>
</dbReference>
<dbReference type="Pfam" id="PF06839">
    <property type="entry name" value="Zn_ribbon_GRF"/>
    <property type="match status" value="1"/>
</dbReference>
<evidence type="ECO:0000256" key="2">
    <source>
        <dbReference type="ARBA" id="ARBA00022771"/>
    </source>
</evidence>
<evidence type="ECO:0000256" key="4">
    <source>
        <dbReference type="ARBA" id="ARBA00022833"/>
    </source>
</evidence>
<dbReference type="EMBL" id="JAIXMP010000073">
    <property type="protein sequence ID" value="KAI9243397.1"/>
    <property type="molecule type" value="Genomic_DNA"/>
</dbReference>
<dbReference type="GO" id="GO:0043596">
    <property type="term" value="C:nuclear replication fork"/>
    <property type="evidence" value="ECO:0007669"/>
    <property type="project" value="TreeGrafter"/>
</dbReference>
<reference evidence="8" key="2">
    <citation type="submission" date="2023-02" db="EMBL/GenBank/DDBJ databases">
        <authorList>
            <consortium name="DOE Joint Genome Institute"/>
            <person name="Mondo S.J."/>
            <person name="Chang Y."/>
            <person name="Wang Y."/>
            <person name="Ahrendt S."/>
            <person name="Andreopoulos W."/>
            <person name="Barry K."/>
            <person name="Beard J."/>
            <person name="Benny G.L."/>
            <person name="Blankenship S."/>
            <person name="Bonito G."/>
            <person name="Cuomo C."/>
            <person name="Desiro A."/>
            <person name="Gervers K.A."/>
            <person name="Hundley H."/>
            <person name="Kuo A."/>
            <person name="LaButti K."/>
            <person name="Lang B.F."/>
            <person name="Lipzen A."/>
            <person name="O'Donnell K."/>
            <person name="Pangilinan J."/>
            <person name="Reynolds N."/>
            <person name="Sandor L."/>
            <person name="Smith M.W."/>
            <person name="Tsang A."/>
            <person name="Grigoriev I.V."/>
            <person name="Stajich J.E."/>
            <person name="Spatafora J.W."/>
        </authorList>
    </citation>
    <scope>NUCLEOTIDE SEQUENCE</scope>
    <source>
        <strain evidence="8">RSA 2281</strain>
    </source>
</reference>
<dbReference type="GO" id="GO:0008270">
    <property type="term" value="F:zinc ion binding"/>
    <property type="evidence" value="ECO:0007669"/>
    <property type="project" value="UniProtKB-KW"/>
</dbReference>
<evidence type="ECO:0000313" key="8">
    <source>
        <dbReference type="EMBL" id="KAI9243397.1"/>
    </source>
</evidence>
<dbReference type="InterPro" id="IPR027417">
    <property type="entry name" value="P-loop_NTPase"/>
</dbReference>
<gene>
    <name evidence="8" type="ORF">BDA99DRAFT_566680</name>
</gene>
<evidence type="ECO:0000256" key="1">
    <source>
        <dbReference type="ARBA" id="ARBA00022723"/>
    </source>
</evidence>
<keyword evidence="3" id="KW-0378">Hydrolase</keyword>
<name>A0AAD5P6S4_9FUNG</name>
<keyword evidence="9" id="KW-1185">Reference proteome</keyword>
<evidence type="ECO:0000256" key="3">
    <source>
        <dbReference type="ARBA" id="ARBA00022801"/>
    </source>
</evidence>
<dbReference type="PANTHER" id="PTHR45766">
    <property type="entry name" value="DNA ANNEALING HELICASE AND ENDONUCLEASE ZRANB3 FAMILY MEMBER"/>
    <property type="match status" value="1"/>
</dbReference>
<evidence type="ECO:0000313" key="9">
    <source>
        <dbReference type="Proteomes" id="UP001209540"/>
    </source>
</evidence>
<keyword evidence="4" id="KW-0862">Zinc</keyword>
<feature type="compositionally biased region" description="Basic residues" evidence="6">
    <location>
        <begin position="287"/>
        <end position="298"/>
    </location>
</feature>
<dbReference type="SUPFAM" id="SSF52540">
    <property type="entry name" value="P-loop containing nucleoside triphosphate hydrolases"/>
    <property type="match status" value="1"/>
</dbReference>
<keyword evidence="1" id="KW-0479">Metal-binding</keyword>
<dbReference type="Proteomes" id="UP001209540">
    <property type="component" value="Unassembled WGS sequence"/>
</dbReference>
<dbReference type="Gene3D" id="3.40.50.10810">
    <property type="entry name" value="Tandem AAA-ATPase domain"/>
    <property type="match status" value="1"/>
</dbReference>
<dbReference type="GO" id="GO:0016787">
    <property type="term" value="F:hydrolase activity"/>
    <property type="evidence" value="ECO:0007669"/>
    <property type="project" value="UniProtKB-KW"/>
</dbReference>
<feature type="region of interest" description="Disordered" evidence="6">
    <location>
        <begin position="282"/>
        <end position="343"/>
    </location>
</feature>
<evidence type="ECO:0000256" key="6">
    <source>
        <dbReference type="SAM" id="MobiDB-lite"/>
    </source>
</evidence>
<reference evidence="8" key="1">
    <citation type="journal article" date="2022" name="IScience">
        <title>Evolution of zygomycete secretomes and the origins of terrestrial fungal ecologies.</title>
        <authorList>
            <person name="Chang Y."/>
            <person name="Wang Y."/>
            <person name="Mondo S."/>
            <person name="Ahrendt S."/>
            <person name="Andreopoulos W."/>
            <person name="Barry K."/>
            <person name="Beard J."/>
            <person name="Benny G.L."/>
            <person name="Blankenship S."/>
            <person name="Bonito G."/>
            <person name="Cuomo C."/>
            <person name="Desiro A."/>
            <person name="Gervers K.A."/>
            <person name="Hundley H."/>
            <person name="Kuo A."/>
            <person name="LaButti K."/>
            <person name="Lang B.F."/>
            <person name="Lipzen A."/>
            <person name="O'Donnell K."/>
            <person name="Pangilinan J."/>
            <person name="Reynolds N."/>
            <person name="Sandor L."/>
            <person name="Smith M.E."/>
            <person name="Tsang A."/>
            <person name="Grigoriev I.V."/>
            <person name="Stajich J.E."/>
            <person name="Spatafora J.W."/>
        </authorList>
    </citation>
    <scope>NUCLEOTIDE SEQUENCE</scope>
    <source>
        <strain evidence="8">RSA 2281</strain>
    </source>
</reference>
<evidence type="ECO:0000259" key="7">
    <source>
        <dbReference type="PROSITE" id="PS51999"/>
    </source>
</evidence>
<evidence type="ECO:0000256" key="5">
    <source>
        <dbReference type="PROSITE-ProRule" id="PRU01343"/>
    </source>
</evidence>
<dbReference type="GO" id="GO:0031297">
    <property type="term" value="P:replication fork processing"/>
    <property type="evidence" value="ECO:0007669"/>
    <property type="project" value="TreeGrafter"/>
</dbReference>
<dbReference type="PROSITE" id="PS51999">
    <property type="entry name" value="ZF_GRF"/>
    <property type="match status" value="1"/>
</dbReference>